<dbReference type="AlphaFoldDB" id="A0AAV5IXC3"/>
<feature type="repeat" description="PPR" evidence="2">
    <location>
        <begin position="496"/>
        <end position="531"/>
    </location>
</feature>
<dbReference type="GO" id="GO:0003723">
    <property type="term" value="F:RNA binding"/>
    <property type="evidence" value="ECO:0007669"/>
    <property type="project" value="InterPro"/>
</dbReference>
<keyword evidence="1" id="KW-0677">Repeat</keyword>
<gene>
    <name evidence="4" type="ORF">SLEP1_g18391</name>
</gene>
<dbReference type="InterPro" id="IPR046960">
    <property type="entry name" value="PPR_At4g14850-like_plant"/>
</dbReference>
<dbReference type="EMBL" id="BPVZ01000025">
    <property type="protein sequence ID" value="GKV06497.1"/>
    <property type="molecule type" value="Genomic_DNA"/>
</dbReference>
<feature type="repeat" description="PPR" evidence="2">
    <location>
        <begin position="360"/>
        <end position="394"/>
    </location>
</feature>
<dbReference type="SUPFAM" id="SSF48452">
    <property type="entry name" value="TPR-like"/>
    <property type="match status" value="2"/>
</dbReference>
<evidence type="ECO:0000256" key="1">
    <source>
        <dbReference type="ARBA" id="ARBA00022737"/>
    </source>
</evidence>
<name>A0AAV5IXC3_9ROSI</name>
<dbReference type="FunFam" id="1.25.40.10:FF:000646">
    <property type="entry name" value="Pentatricopeptide repeat-containing protein, chloroplastic"/>
    <property type="match status" value="1"/>
</dbReference>
<feature type="repeat" description="PPR" evidence="2">
    <location>
        <begin position="290"/>
        <end position="324"/>
    </location>
</feature>
<feature type="repeat" description="PPR" evidence="2">
    <location>
        <begin position="189"/>
        <end position="223"/>
    </location>
</feature>
<feature type="repeat" description="PPR" evidence="2">
    <location>
        <begin position="325"/>
        <end position="359"/>
    </location>
</feature>
<dbReference type="Pfam" id="PF01535">
    <property type="entry name" value="PPR"/>
    <property type="match status" value="6"/>
</dbReference>
<organism evidence="4 5">
    <name type="scientific">Rubroshorea leprosula</name>
    <dbReference type="NCBI Taxonomy" id="152421"/>
    <lineage>
        <taxon>Eukaryota</taxon>
        <taxon>Viridiplantae</taxon>
        <taxon>Streptophyta</taxon>
        <taxon>Embryophyta</taxon>
        <taxon>Tracheophyta</taxon>
        <taxon>Spermatophyta</taxon>
        <taxon>Magnoliopsida</taxon>
        <taxon>eudicotyledons</taxon>
        <taxon>Gunneridae</taxon>
        <taxon>Pentapetalae</taxon>
        <taxon>rosids</taxon>
        <taxon>malvids</taxon>
        <taxon>Malvales</taxon>
        <taxon>Dipterocarpaceae</taxon>
        <taxon>Rubroshorea</taxon>
    </lineage>
</organism>
<evidence type="ECO:0000259" key="3">
    <source>
        <dbReference type="Pfam" id="PF00940"/>
    </source>
</evidence>
<dbReference type="Gene3D" id="1.25.40.10">
    <property type="entry name" value="Tetratricopeptide repeat domain"/>
    <property type="match status" value="5"/>
</dbReference>
<dbReference type="Pfam" id="PF20431">
    <property type="entry name" value="E_motif"/>
    <property type="match status" value="1"/>
</dbReference>
<dbReference type="Proteomes" id="UP001054252">
    <property type="component" value="Unassembled WGS sequence"/>
</dbReference>
<dbReference type="InterPro" id="IPR046848">
    <property type="entry name" value="E_motif"/>
</dbReference>
<dbReference type="InterPro" id="IPR011990">
    <property type="entry name" value="TPR-like_helical_dom_sf"/>
</dbReference>
<dbReference type="PANTHER" id="PTHR47926">
    <property type="entry name" value="PENTATRICOPEPTIDE REPEAT-CONTAINING PROTEIN"/>
    <property type="match status" value="1"/>
</dbReference>
<dbReference type="FunFam" id="1.25.40.10:FF:000344">
    <property type="entry name" value="Pentatricopeptide repeat-containing protein"/>
    <property type="match status" value="1"/>
</dbReference>
<dbReference type="InterPro" id="IPR046950">
    <property type="entry name" value="DNA-dir_Rpol_C_phage-type"/>
</dbReference>
<dbReference type="InterPro" id="IPR002885">
    <property type="entry name" value="PPR_rpt"/>
</dbReference>
<proteinExistence type="predicted"/>
<feature type="domain" description="DNA-directed RNA polymerase C-terminal" evidence="3">
    <location>
        <begin position="663"/>
        <end position="750"/>
    </location>
</feature>
<evidence type="ECO:0000256" key="2">
    <source>
        <dbReference type="PROSITE-ProRule" id="PRU00708"/>
    </source>
</evidence>
<dbReference type="Pfam" id="PF00940">
    <property type="entry name" value="RNA_pol"/>
    <property type="match status" value="1"/>
</dbReference>
<feature type="repeat" description="PPR" evidence="2">
    <location>
        <begin position="88"/>
        <end position="122"/>
    </location>
</feature>
<accession>A0AAV5IXC3</accession>
<dbReference type="PANTHER" id="PTHR47926:SF386">
    <property type="entry name" value="PENTATRICOPEPTIDE REPEAT-CONTAINING PROTEIN"/>
    <property type="match status" value="1"/>
</dbReference>
<evidence type="ECO:0000313" key="4">
    <source>
        <dbReference type="EMBL" id="GKV06497.1"/>
    </source>
</evidence>
<dbReference type="PROSITE" id="PS51375">
    <property type="entry name" value="PPR"/>
    <property type="match status" value="8"/>
</dbReference>
<reference evidence="4 5" key="1">
    <citation type="journal article" date="2021" name="Commun. Biol.">
        <title>The genome of Shorea leprosula (Dipterocarpaceae) highlights the ecological relevance of drought in aseasonal tropical rainforests.</title>
        <authorList>
            <person name="Ng K.K.S."/>
            <person name="Kobayashi M.J."/>
            <person name="Fawcett J.A."/>
            <person name="Hatakeyama M."/>
            <person name="Paape T."/>
            <person name="Ng C.H."/>
            <person name="Ang C.C."/>
            <person name="Tnah L.H."/>
            <person name="Lee C.T."/>
            <person name="Nishiyama T."/>
            <person name="Sese J."/>
            <person name="O'Brien M.J."/>
            <person name="Copetti D."/>
            <person name="Mohd Noor M.I."/>
            <person name="Ong R.C."/>
            <person name="Putra M."/>
            <person name="Sireger I.Z."/>
            <person name="Indrioko S."/>
            <person name="Kosugi Y."/>
            <person name="Izuno A."/>
            <person name="Isagi Y."/>
            <person name="Lee S.L."/>
            <person name="Shimizu K.K."/>
        </authorList>
    </citation>
    <scope>NUCLEOTIDE SEQUENCE [LARGE SCALE GENOMIC DNA]</scope>
    <source>
        <strain evidence="4">214</strain>
    </source>
</reference>
<dbReference type="Gene3D" id="3.30.70.370">
    <property type="match status" value="1"/>
</dbReference>
<dbReference type="GO" id="GO:0009451">
    <property type="term" value="P:RNA modification"/>
    <property type="evidence" value="ECO:0007669"/>
    <property type="project" value="InterPro"/>
</dbReference>
<sequence>MGFSEEALMGFCEMQEKGFLPDNFVLPNALKSSGALQWIGFGRGVHGCVVKLGFHDCVYVASSLIDMYGKCGFLEDARKVFDGMMERNVIAWNSMIASYMQNGMNEEALEVFYDMLVEGIEPTQVSISSFLSASANLGAIEEGKQGHAVSILGGLEINNILGSSIINFYSKVGLIEDAELVFNRVLERDVVTWNLLISSYVEYGQVEKALYICRLMRSETMRFDCVTLASILVAAANTRNIKLGKECHCYCIRSHFQSDVVVASSIVDVYAKCGRIESARQVFDSTSKKDLVLWNTILAAYAEIGFSSEAMKLFYRMQLESVLPNVISWNSLILGFIRNFQFNEAKDIFSEMQSLAVLPNLVTWTTIISGLTQNGFGKEALHIFQKMQDSGVRANTICITSAISACTEVTCLHYGRAIHGYATRNGLSSQTAVATSLVEMYAKCGYLNQARRAFDMILNKELPAYNAMISSHALHGQAREALSLYNCLWEASTKPDAITFTSVLSACSHAGMISEGLQVFADMVSIHHFKPNMEHYGCVVTLLSRCGSLDEAVRLILTMPFEPDAHIIGSLLAACREQNEIELGEHLSKHLLELEPDNSGNYVAVSNAYATAGKWDEVSRIRDVMKDKGLRKNPGCSWIQIGGELHVFVAGDGSHQKTEEIYIIASETEPVRWTTPLGLPVVQPYQQLGRHLFLTLQRETGKIMVKRQRTAFPPNFVHSLDGSHMMITAVACNEAGLAFAGISDAFWPFAQ</sequence>
<protein>
    <recommendedName>
        <fullName evidence="3">DNA-directed RNA polymerase C-terminal domain-containing protein</fullName>
    </recommendedName>
</protein>
<dbReference type="NCBIfam" id="TIGR00756">
    <property type="entry name" value="PPR"/>
    <property type="match status" value="7"/>
</dbReference>
<dbReference type="SUPFAM" id="SSF56672">
    <property type="entry name" value="DNA/RNA polymerases"/>
    <property type="match status" value="1"/>
</dbReference>
<comment type="caution">
    <text evidence="4">The sequence shown here is derived from an EMBL/GenBank/DDBJ whole genome shotgun (WGS) entry which is preliminary data.</text>
</comment>
<dbReference type="InterPro" id="IPR043502">
    <property type="entry name" value="DNA/RNA_pol_sf"/>
</dbReference>
<dbReference type="Pfam" id="PF13041">
    <property type="entry name" value="PPR_2"/>
    <property type="match status" value="2"/>
</dbReference>
<feature type="repeat" description="PPR" evidence="2">
    <location>
        <begin position="598"/>
        <end position="632"/>
    </location>
</feature>
<keyword evidence="5" id="KW-1185">Reference proteome</keyword>
<feature type="repeat" description="PPR" evidence="2">
    <location>
        <begin position="461"/>
        <end position="495"/>
    </location>
</feature>
<dbReference type="FunFam" id="1.25.40.10:FF:000090">
    <property type="entry name" value="Pentatricopeptide repeat-containing protein, chloroplastic"/>
    <property type="match status" value="1"/>
</dbReference>
<evidence type="ECO:0000313" key="5">
    <source>
        <dbReference type="Proteomes" id="UP001054252"/>
    </source>
</evidence>